<dbReference type="SUPFAM" id="SSF47694">
    <property type="entry name" value="Cytochrome c oxidase subunit h"/>
    <property type="match status" value="1"/>
</dbReference>
<keyword evidence="6" id="KW-1185">Reference proteome</keyword>
<evidence type="ECO:0000313" key="5">
    <source>
        <dbReference type="EMBL" id="KAK6359702.1"/>
    </source>
</evidence>
<evidence type="ECO:0000256" key="3">
    <source>
        <dbReference type="ARBA" id="ARBA00023128"/>
    </source>
</evidence>
<keyword evidence="4" id="KW-1015">Disulfide bond</keyword>
<evidence type="ECO:0000256" key="2">
    <source>
        <dbReference type="ARBA" id="ARBA00006425"/>
    </source>
</evidence>
<name>A0AAV9VE50_9PEZI</name>
<gene>
    <name evidence="5" type="ORF">TWF696_000844</name>
</gene>
<comment type="subcellular location">
    <subcellularLocation>
        <location evidence="1">Mitochondrion</location>
    </subcellularLocation>
</comment>
<evidence type="ECO:0000256" key="1">
    <source>
        <dbReference type="ARBA" id="ARBA00004173"/>
    </source>
</evidence>
<dbReference type="InterPro" id="IPR048281">
    <property type="entry name" value="COA6_fun"/>
</dbReference>
<dbReference type="Proteomes" id="UP001375240">
    <property type="component" value="Unassembled WGS sequence"/>
</dbReference>
<dbReference type="PANTHER" id="PTHR47677">
    <property type="entry name" value="CYTOCHROME C OXIDASE ASSEMBLY FACTOR 6"/>
    <property type="match status" value="1"/>
</dbReference>
<dbReference type="Gene3D" id="1.10.10.140">
    <property type="entry name" value="Cytochrome c oxidase, subunit VIb"/>
    <property type="match status" value="1"/>
</dbReference>
<dbReference type="PROSITE" id="PS51808">
    <property type="entry name" value="CHCH"/>
    <property type="match status" value="1"/>
</dbReference>
<dbReference type="InterPro" id="IPR048280">
    <property type="entry name" value="COX6B-like"/>
</dbReference>
<keyword evidence="3" id="KW-0496">Mitochondrion</keyword>
<reference evidence="5 6" key="1">
    <citation type="submission" date="2019-10" db="EMBL/GenBank/DDBJ databases">
        <authorList>
            <person name="Palmer J.M."/>
        </authorList>
    </citation>
    <scope>NUCLEOTIDE SEQUENCE [LARGE SCALE GENOMIC DNA]</scope>
    <source>
        <strain evidence="5 6">TWF696</strain>
    </source>
</reference>
<evidence type="ECO:0008006" key="7">
    <source>
        <dbReference type="Google" id="ProtNLM"/>
    </source>
</evidence>
<organism evidence="5 6">
    <name type="scientific">Orbilia brochopaga</name>
    <dbReference type="NCBI Taxonomy" id="3140254"/>
    <lineage>
        <taxon>Eukaryota</taxon>
        <taxon>Fungi</taxon>
        <taxon>Dikarya</taxon>
        <taxon>Ascomycota</taxon>
        <taxon>Pezizomycotina</taxon>
        <taxon>Orbiliomycetes</taxon>
        <taxon>Orbiliales</taxon>
        <taxon>Orbiliaceae</taxon>
        <taxon>Orbilia</taxon>
    </lineage>
</organism>
<dbReference type="AlphaFoldDB" id="A0AAV9VE50"/>
<comment type="caution">
    <text evidence="5">The sequence shown here is derived from an EMBL/GenBank/DDBJ whole genome shotgun (WGS) entry which is preliminary data.</text>
</comment>
<dbReference type="Pfam" id="PF02297">
    <property type="entry name" value="COX6B"/>
    <property type="match status" value="1"/>
</dbReference>
<dbReference type="PANTHER" id="PTHR47677:SF1">
    <property type="entry name" value="CYTOCHROME C OXIDASE ASSEMBLY FACTOR 6"/>
    <property type="match status" value="1"/>
</dbReference>
<accession>A0AAV9VE50</accession>
<dbReference type="GO" id="GO:0033617">
    <property type="term" value="P:mitochondrial respiratory chain complex IV assembly"/>
    <property type="evidence" value="ECO:0007669"/>
    <property type="project" value="TreeGrafter"/>
</dbReference>
<dbReference type="GO" id="GO:0005758">
    <property type="term" value="C:mitochondrial intermembrane space"/>
    <property type="evidence" value="ECO:0007669"/>
    <property type="project" value="TreeGrafter"/>
</dbReference>
<comment type="similarity">
    <text evidence="2">Belongs to the cytochrome c oxidase subunit 6B family.</text>
</comment>
<evidence type="ECO:0000256" key="4">
    <source>
        <dbReference type="ARBA" id="ARBA00023157"/>
    </source>
</evidence>
<sequence length="114" mass="12293">MGLLSALGLSSGPAASPPPAFPDRVARQKCWAARDSFFACLDRHAILDSIREAPAAQANCGAELKVFESDCASSWVEYFKKRRVQEAKKAQLLAQMEAEGGQKLDVVAKPADTK</sequence>
<dbReference type="EMBL" id="JAVHNQ010000001">
    <property type="protein sequence ID" value="KAK6359702.1"/>
    <property type="molecule type" value="Genomic_DNA"/>
</dbReference>
<protein>
    <recommendedName>
        <fullName evidence="7">Cytochrome c oxidase assembly factor 6</fullName>
    </recommendedName>
</protein>
<evidence type="ECO:0000313" key="6">
    <source>
        <dbReference type="Proteomes" id="UP001375240"/>
    </source>
</evidence>
<proteinExistence type="inferred from homology"/>
<dbReference type="InterPro" id="IPR036549">
    <property type="entry name" value="CX6/COA6-like_sf"/>
</dbReference>